<organism evidence="1 2">
    <name type="scientific">Boeremia exigua</name>
    <dbReference type="NCBI Taxonomy" id="749465"/>
    <lineage>
        <taxon>Eukaryota</taxon>
        <taxon>Fungi</taxon>
        <taxon>Dikarya</taxon>
        <taxon>Ascomycota</taxon>
        <taxon>Pezizomycotina</taxon>
        <taxon>Dothideomycetes</taxon>
        <taxon>Pleosporomycetidae</taxon>
        <taxon>Pleosporales</taxon>
        <taxon>Pleosporineae</taxon>
        <taxon>Didymellaceae</taxon>
        <taxon>Boeremia</taxon>
    </lineage>
</organism>
<name>A0ACC2HT30_9PLEO</name>
<evidence type="ECO:0000313" key="1">
    <source>
        <dbReference type="EMBL" id="KAJ8106242.1"/>
    </source>
</evidence>
<proteinExistence type="predicted"/>
<comment type="caution">
    <text evidence="1">The sequence shown here is derived from an EMBL/GenBank/DDBJ whole genome shotgun (WGS) entry which is preliminary data.</text>
</comment>
<protein>
    <submittedName>
        <fullName evidence="1">Uncharacterized protein</fullName>
    </submittedName>
</protein>
<reference evidence="1" key="1">
    <citation type="submission" date="2022-11" db="EMBL/GenBank/DDBJ databases">
        <title>Genome Sequence of Boeremia exigua.</title>
        <authorList>
            <person name="Buettner E."/>
        </authorList>
    </citation>
    <scope>NUCLEOTIDE SEQUENCE</scope>
    <source>
        <strain evidence="1">CU02</strain>
    </source>
</reference>
<accession>A0ACC2HT30</accession>
<gene>
    <name evidence="1" type="ORF">OPT61_g9668</name>
</gene>
<keyword evidence="2" id="KW-1185">Reference proteome</keyword>
<dbReference type="EMBL" id="JAPHNI010001228">
    <property type="protein sequence ID" value="KAJ8106242.1"/>
    <property type="molecule type" value="Genomic_DNA"/>
</dbReference>
<sequence length="113" mass="12564">MVESSRVGIAASAPSSPCAAIMSDRNQKNDKIKEEYSKDKGPRREKTLREHHVETLDILEELSTLLNTRLSRPQLAYCASLLEHGVNPEALANVIKAVRAQYPEEQTNFEASA</sequence>
<evidence type="ECO:0000313" key="2">
    <source>
        <dbReference type="Proteomes" id="UP001153331"/>
    </source>
</evidence>
<dbReference type="Proteomes" id="UP001153331">
    <property type="component" value="Unassembled WGS sequence"/>
</dbReference>